<dbReference type="Proteomes" id="UP001207294">
    <property type="component" value="Unassembled WGS sequence"/>
</dbReference>
<proteinExistence type="predicted"/>
<dbReference type="GeneID" id="93564098"/>
<name>A0ABT3C3B6_9PSED</name>
<reference evidence="1 2" key="1">
    <citation type="submission" date="2022-10" db="EMBL/GenBank/DDBJ databases">
        <title>Characterization of Pseudomonas capsici strains from pepper and tomato in Georgia.</title>
        <authorList>
            <person name="Zhao M."/>
            <person name="Dutta B."/>
        </authorList>
    </citation>
    <scope>NUCLEOTIDE SEQUENCE [LARGE SCALE GENOMIC DNA]</scope>
    <source>
        <strain evidence="1 2">Pc20-5</strain>
    </source>
</reference>
<keyword evidence="2" id="KW-1185">Reference proteome</keyword>
<evidence type="ECO:0000313" key="1">
    <source>
        <dbReference type="EMBL" id="MCV4379570.1"/>
    </source>
</evidence>
<gene>
    <name evidence="1" type="ORF">OH718_23505</name>
</gene>
<dbReference type="RefSeq" id="WP_201012659.1">
    <property type="nucleotide sequence ID" value="NZ_JAFGZD010000028.1"/>
</dbReference>
<dbReference type="EMBL" id="JAOXML010000030">
    <property type="protein sequence ID" value="MCV4379570.1"/>
    <property type="molecule type" value="Genomic_DNA"/>
</dbReference>
<protein>
    <submittedName>
        <fullName evidence="1">Uncharacterized protein</fullName>
    </submittedName>
</protein>
<comment type="caution">
    <text evidence="1">The sequence shown here is derived from an EMBL/GenBank/DDBJ whole genome shotgun (WGS) entry which is preliminary data.</text>
</comment>
<sequence>MAATPKLRMGGKRVSPEEISGRFRAGDRAKIKCFLRVTHDIWVEGKDSIEYEIV</sequence>
<organism evidence="1 2">
    <name type="scientific">Pseudomonas capsici</name>
    <dbReference type="NCBI Taxonomy" id="2810614"/>
    <lineage>
        <taxon>Bacteria</taxon>
        <taxon>Pseudomonadati</taxon>
        <taxon>Pseudomonadota</taxon>
        <taxon>Gammaproteobacteria</taxon>
        <taxon>Pseudomonadales</taxon>
        <taxon>Pseudomonadaceae</taxon>
        <taxon>Pseudomonas</taxon>
    </lineage>
</organism>
<evidence type="ECO:0000313" key="2">
    <source>
        <dbReference type="Proteomes" id="UP001207294"/>
    </source>
</evidence>
<accession>A0ABT3C3B6</accession>